<reference evidence="1 2" key="1">
    <citation type="submission" date="2020-05" db="EMBL/GenBank/DDBJ databases">
        <title>Horizontal transmission and recombination maintain forever young bacterial symbiont genomes.</title>
        <authorList>
            <person name="Russell S.L."/>
            <person name="Pepper-Tunick E."/>
            <person name="Svedberg J."/>
            <person name="Byrne A."/>
            <person name="Ruelas Castillo J."/>
            <person name="Vollmers C."/>
            <person name="Beinart R.A."/>
            <person name="Corbett-Detig R."/>
        </authorList>
    </citation>
    <scope>NUCLEOTIDE SEQUENCE [LARGE SCALE GENOMIC DNA]</scope>
    <source>
        <strain evidence="1">4727-3</strain>
    </source>
</reference>
<organism evidence="1 2">
    <name type="scientific">Candidatus Methanofishera endochildressiae</name>
    <dbReference type="NCBI Taxonomy" id="2738884"/>
    <lineage>
        <taxon>Bacteria</taxon>
        <taxon>Pseudomonadati</taxon>
        <taxon>Pseudomonadota</taxon>
        <taxon>Gammaproteobacteria</taxon>
        <taxon>Candidatus Methanofishera</taxon>
    </lineage>
</organism>
<evidence type="ECO:0000313" key="1">
    <source>
        <dbReference type="EMBL" id="NYT47317.1"/>
    </source>
</evidence>
<accession>A0A7Z0SE29</accession>
<evidence type="ECO:0000313" key="2">
    <source>
        <dbReference type="Proteomes" id="UP000537890"/>
    </source>
</evidence>
<comment type="caution">
    <text evidence="1">The sequence shown here is derived from an EMBL/GenBank/DDBJ whole genome shotgun (WGS) entry which is preliminary data.</text>
</comment>
<gene>
    <name evidence="1" type="ORF">H0A75_06800</name>
</gene>
<proteinExistence type="predicted"/>
<dbReference type="EMBL" id="JACCHS010000122">
    <property type="protein sequence ID" value="NYT47317.1"/>
    <property type="molecule type" value="Genomic_DNA"/>
</dbReference>
<protein>
    <submittedName>
        <fullName evidence="1">Uncharacterized protein</fullName>
    </submittedName>
</protein>
<dbReference type="AlphaFoldDB" id="A0A7Z0SE29"/>
<name>A0A7Z0SE29_9GAMM</name>
<dbReference type="Proteomes" id="UP000537890">
    <property type="component" value="Unassembled WGS sequence"/>
</dbReference>
<sequence>MVILLMVRGPVYFQTHTETYTHENNAVLQKTPESYQNNVKNVILPKENQKKVNYFEESNIKLPTPIRPTEPLEVIRRDCGQLCNTSRDGSPGPYFNHVTAQVNCPALFKNELIDRAHELPHAPKVIPKHLMSDFTMNGRLKVYEWYFDQPYLEKKALSPVWSKEMVEQWITLAKQGKLGGNYGISETNALRDGLQHAPGVKNGRVWF</sequence>